<protein>
    <recommendedName>
        <fullName evidence="3">CDP-alcohol phosphatidyltransferase</fullName>
    </recommendedName>
</protein>
<dbReference type="Pfam" id="PF01066">
    <property type="entry name" value="CDP-OH_P_transf"/>
    <property type="match status" value="1"/>
</dbReference>
<dbReference type="Gene3D" id="1.20.120.1760">
    <property type="match status" value="1"/>
</dbReference>
<reference evidence="2" key="1">
    <citation type="submission" date="2018-05" db="EMBL/GenBank/DDBJ databases">
        <authorList>
            <person name="Lanie J.A."/>
            <person name="Ng W.-L."/>
            <person name="Kazmierczak K.M."/>
            <person name="Andrzejewski T.M."/>
            <person name="Davidsen T.M."/>
            <person name="Wayne K.J."/>
            <person name="Tettelin H."/>
            <person name="Glass J.I."/>
            <person name="Rusch D."/>
            <person name="Podicherti R."/>
            <person name="Tsui H.-C.T."/>
            <person name="Winkler M.E."/>
        </authorList>
    </citation>
    <scope>NUCLEOTIDE SEQUENCE</scope>
</reference>
<sequence length="219" mass="25046">SQFRKSLDIVTNWMYYPIASYLCALLSYSAITPNQITLLAILSELSAIYLIITSFDSNLILIVALLQLGWLFDLMDGMMARYKKMGFYHPKNPSNKGYYLDAVSDHILKFIILGALTYQLSLQNKSGLIIGLIAIIIHGITQTEHTLRIMIHKSKTKSGLRSKSKQTIVDHIALLMNNIYLFYLIFITINRIDLLLITFAVAESILFIKRVFQFWTSEP</sequence>
<accession>A0A382WY48</accession>
<feature type="transmembrane region" description="Helical" evidence="1">
    <location>
        <begin position="13"/>
        <end position="31"/>
    </location>
</feature>
<evidence type="ECO:0000256" key="1">
    <source>
        <dbReference type="SAM" id="Phobius"/>
    </source>
</evidence>
<evidence type="ECO:0008006" key="3">
    <source>
        <dbReference type="Google" id="ProtNLM"/>
    </source>
</evidence>
<keyword evidence="1" id="KW-1133">Transmembrane helix</keyword>
<gene>
    <name evidence="2" type="ORF">METZ01_LOCUS416606</name>
</gene>
<name>A0A382WY48_9ZZZZ</name>
<dbReference type="EMBL" id="UINC01163439">
    <property type="protein sequence ID" value="SVD63752.1"/>
    <property type="molecule type" value="Genomic_DNA"/>
</dbReference>
<proteinExistence type="predicted"/>
<dbReference type="InterPro" id="IPR000462">
    <property type="entry name" value="CDP-OH_P_trans"/>
</dbReference>
<dbReference type="GO" id="GO:0008654">
    <property type="term" value="P:phospholipid biosynthetic process"/>
    <property type="evidence" value="ECO:0007669"/>
    <property type="project" value="InterPro"/>
</dbReference>
<keyword evidence="1" id="KW-0472">Membrane</keyword>
<evidence type="ECO:0000313" key="2">
    <source>
        <dbReference type="EMBL" id="SVD63752.1"/>
    </source>
</evidence>
<dbReference type="GO" id="GO:0016780">
    <property type="term" value="F:phosphotransferase activity, for other substituted phosphate groups"/>
    <property type="evidence" value="ECO:0007669"/>
    <property type="project" value="InterPro"/>
</dbReference>
<feature type="non-terminal residue" evidence="2">
    <location>
        <position position="1"/>
    </location>
</feature>
<dbReference type="AlphaFoldDB" id="A0A382WY48"/>
<dbReference type="GO" id="GO:0016020">
    <property type="term" value="C:membrane"/>
    <property type="evidence" value="ECO:0007669"/>
    <property type="project" value="InterPro"/>
</dbReference>
<organism evidence="2">
    <name type="scientific">marine metagenome</name>
    <dbReference type="NCBI Taxonomy" id="408172"/>
    <lineage>
        <taxon>unclassified sequences</taxon>
        <taxon>metagenomes</taxon>
        <taxon>ecological metagenomes</taxon>
    </lineage>
</organism>
<feature type="transmembrane region" description="Helical" evidence="1">
    <location>
        <begin position="58"/>
        <end position="77"/>
    </location>
</feature>
<dbReference type="InterPro" id="IPR043130">
    <property type="entry name" value="CDP-OH_PTrfase_TM_dom"/>
</dbReference>
<keyword evidence="1" id="KW-0812">Transmembrane</keyword>